<feature type="compositionally biased region" description="Acidic residues" evidence="1">
    <location>
        <begin position="187"/>
        <end position="199"/>
    </location>
</feature>
<organism evidence="2 3">
    <name type="scientific">Ephemerocybe angulata</name>
    <dbReference type="NCBI Taxonomy" id="980116"/>
    <lineage>
        <taxon>Eukaryota</taxon>
        <taxon>Fungi</taxon>
        <taxon>Dikarya</taxon>
        <taxon>Basidiomycota</taxon>
        <taxon>Agaricomycotina</taxon>
        <taxon>Agaricomycetes</taxon>
        <taxon>Agaricomycetidae</taxon>
        <taxon>Agaricales</taxon>
        <taxon>Agaricineae</taxon>
        <taxon>Psathyrellaceae</taxon>
        <taxon>Ephemerocybe</taxon>
    </lineage>
</organism>
<comment type="caution">
    <text evidence="2">The sequence shown here is derived from an EMBL/GenBank/DDBJ whole genome shotgun (WGS) entry which is preliminary data.</text>
</comment>
<keyword evidence="3" id="KW-1185">Reference proteome</keyword>
<feature type="compositionally biased region" description="Polar residues" evidence="1">
    <location>
        <begin position="67"/>
        <end position="83"/>
    </location>
</feature>
<feature type="compositionally biased region" description="Basic and acidic residues" evidence="1">
    <location>
        <begin position="94"/>
        <end position="107"/>
    </location>
</feature>
<reference evidence="2 3" key="1">
    <citation type="submission" date="2020-07" db="EMBL/GenBank/DDBJ databases">
        <title>Comparative genomics of pyrophilous fungi reveals a link between fire events and developmental genes.</title>
        <authorList>
            <consortium name="DOE Joint Genome Institute"/>
            <person name="Steindorff A.S."/>
            <person name="Carver A."/>
            <person name="Calhoun S."/>
            <person name="Stillman K."/>
            <person name="Liu H."/>
            <person name="Lipzen A."/>
            <person name="Pangilinan J."/>
            <person name="Labutti K."/>
            <person name="Bruns T.D."/>
            <person name="Grigoriev I.V."/>
        </authorList>
    </citation>
    <scope>NUCLEOTIDE SEQUENCE [LARGE SCALE GENOMIC DNA]</scope>
    <source>
        <strain evidence="2 3">CBS 144469</strain>
    </source>
</reference>
<dbReference type="AlphaFoldDB" id="A0A8H6M696"/>
<sequence length="225" mass="24564">MDEPSPTPGWSFLAHEGTSSEVEEQLDEITTSSPAQALPGSSRAFGSNVKRHRETESSGRPQKRQKQGSGTLRQNERASTSNDHGPRPWQGQSRRGDGRLEDTEMHSDGPSSSRPLPTRPQGQPSSSREPSNSRRESLSGTTNQGQRQAPPDREVITFPDSPPQIARKTTGRGPRASAVKAQQVPDEVIEISSDSDEEDTRTARKRAASCPIGFKRQSATEARNQ</sequence>
<protein>
    <submittedName>
        <fullName evidence="2">Uncharacterized protein</fullName>
    </submittedName>
</protein>
<dbReference type="Proteomes" id="UP000521943">
    <property type="component" value="Unassembled WGS sequence"/>
</dbReference>
<feature type="compositionally biased region" description="Polar residues" evidence="1">
    <location>
        <begin position="109"/>
        <end position="123"/>
    </location>
</feature>
<feature type="region of interest" description="Disordered" evidence="1">
    <location>
        <begin position="1"/>
        <end position="225"/>
    </location>
</feature>
<evidence type="ECO:0000256" key="1">
    <source>
        <dbReference type="SAM" id="MobiDB-lite"/>
    </source>
</evidence>
<proteinExistence type="predicted"/>
<accession>A0A8H6M696</accession>
<evidence type="ECO:0000313" key="2">
    <source>
        <dbReference type="EMBL" id="KAF6752912.1"/>
    </source>
</evidence>
<gene>
    <name evidence="2" type="ORF">DFP72DRAFT_443836</name>
</gene>
<dbReference type="EMBL" id="JACGCI010000042">
    <property type="protein sequence ID" value="KAF6752912.1"/>
    <property type="molecule type" value="Genomic_DNA"/>
</dbReference>
<name>A0A8H6M696_9AGAR</name>
<evidence type="ECO:0000313" key="3">
    <source>
        <dbReference type="Proteomes" id="UP000521943"/>
    </source>
</evidence>